<dbReference type="GO" id="GO:0003924">
    <property type="term" value="F:GTPase activity"/>
    <property type="evidence" value="ECO:0007669"/>
    <property type="project" value="UniProtKB-UniRule"/>
</dbReference>
<dbReference type="InterPro" id="IPR025121">
    <property type="entry name" value="GTPase_HflX_N"/>
</dbReference>
<dbReference type="InterPro" id="IPR030394">
    <property type="entry name" value="G_HFLX_dom"/>
</dbReference>
<comment type="cofactor">
    <cofactor evidence="8">
        <name>Mg(2+)</name>
        <dbReference type="ChEBI" id="CHEBI:18420"/>
    </cofactor>
</comment>
<evidence type="ECO:0000256" key="7">
    <source>
        <dbReference type="PIRSR" id="PIRSR006809-1"/>
    </source>
</evidence>
<accession>A0A3R9ZWR0</accession>
<evidence type="ECO:0000256" key="8">
    <source>
        <dbReference type="PIRSR" id="PIRSR006809-2"/>
    </source>
</evidence>
<dbReference type="PIRSF" id="PIRSF006809">
    <property type="entry name" value="GTP-binding_hflX_prd"/>
    <property type="match status" value="1"/>
</dbReference>
<feature type="binding site" evidence="8">
    <location>
        <position position="207"/>
    </location>
    <ligand>
        <name>Mg(2+)</name>
        <dbReference type="ChEBI" id="CHEBI:18420"/>
    </ligand>
</feature>
<comment type="subcellular location">
    <subcellularLocation>
        <location evidence="6">Cytoplasm</location>
    </subcellularLocation>
    <text evidence="6">May associate with membranes.</text>
</comment>
<reference evidence="10 11" key="1">
    <citation type="submission" date="2018-03" db="EMBL/GenBank/DDBJ databases">
        <authorList>
            <person name="Gulvik C.A."/>
        </authorList>
    </citation>
    <scope>NUCLEOTIDE SEQUENCE [LARGE SCALE GENOMIC DNA]</scope>
    <source>
        <strain evidence="10 11">JCM 31581</strain>
    </source>
</reference>
<keyword evidence="3 6" id="KW-0547">Nucleotide-binding</keyword>
<evidence type="ECO:0000259" key="9">
    <source>
        <dbReference type="PROSITE" id="PS51705"/>
    </source>
</evidence>
<proteinExistence type="inferred from homology"/>
<dbReference type="Pfam" id="PF16360">
    <property type="entry name" value="GTP-bdg_M"/>
    <property type="match status" value="1"/>
</dbReference>
<dbReference type="Gene3D" id="3.40.50.11060">
    <property type="entry name" value="GTPase HflX, N-terminal domain"/>
    <property type="match status" value="1"/>
</dbReference>
<feature type="binding site" evidence="7">
    <location>
        <begin position="247"/>
        <end position="250"/>
    </location>
    <ligand>
        <name>GTP</name>
        <dbReference type="ChEBI" id="CHEBI:37565"/>
    </ligand>
</feature>
<evidence type="ECO:0000256" key="3">
    <source>
        <dbReference type="ARBA" id="ARBA00022741"/>
    </source>
</evidence>
<keyword evidence="11" id="KW-1185">Reference proteome</keyword>
<comment type="subunit">
    <text evidence="6">Monomer. Associates with the 50S ribosomal subunit.</text>
</comment>
<evidence type="ECO:0000256" key="5">
    <source>
        <dbReference type="ARBA" id="ARBA00023134"/>
    </source>
</evidence>
<evidence type="ECO:0000313" key="10">
    <source>
        <dbReference type="EMBL" id="RST89549.1"/>
    </source>
</evidence>
<dbReference type="FunFam" id="3.40.50.11060:FF:000001">
    <property type="entry name" value="GTPase HflX"/>
    <property type="match status" value="1"/>
</dbReference>
<dbReference type="Pfam" id="PF13167">
    <property type="entry name" value="GTP-bdg_N"/>
    <property type="match status" value="1"/>
</dbReference>
<dbReference type="Gene3D" id="6.10.250.2860">
    <property type="match status" value="1"/>
</dbReference>
<evidence type="ECO:0000256" key="6">
    <source>
        <dbReference type="HAMAP-Rule" id="MF_00900"/>
    </source>
</evidence>
<feature type="binding site" evidence="7">
    <location>
        <begin position="313"/>
        <end position="316"/>
    </location>
    <ligand>
        <name>GTP</name>
        <dbReference type="ChEBI" id="CHEBI:37565"/>
    </ligand>
</feature>
<feature type="binding site" evidence="7">
    <location>
        <begin position="225"/>
        <end position="229"/>
    </location>
    <ligand>
        <name>GTP</name>
        <dbReference type="ChEBI" id="CHEBI:37565"/>
    </ligand>
</feature>
<dbReference type="InterPro" id="IPR032305">
    <property type="entry name" value="GTP-bd_M"/>
</dbReference>
<dbReference type="HAMAP" id="MF_00900">
    <property type="entry name" value="GTPase_HflX"/>
    <property type="match status" value="1"/>
</dbReference>
<dbReference type="GO" id="GO:0043022">
    <property type="term" value="F:ribosome binding"/>
    <property type="evidence" value="ECO:0007669"/>
    <property type="project" value="TreeGrafter"/>
</dbReference>
<dbReference type="GO" id="GO:0005525">
    <property type="term" value="F:GTP binding"/>
    <property type="evidence" value="ECO:0007669"/>
    <property type="project" value="UniProtKB-UniRule"/>
</dbReference>
<keyword evidence="5 6" id="KW-0342">GTP-binding</keyword>
<dbReference type="CDD" id="cd01878">
    <property type="entry name" value="HflX"/>
    <property type="match status" value="1"/>
</dbReference>
<name>A0A3R9ZWR0_9ENTE</name>
<dbReference type="Proteomes" id="UP000277864">
    <property type="component" value="Unassembled WGS sequence"/>
</dbReference>
<dbReference type="PROSITE" id="PS51705">
    <property type="entry name" value="G_HFLX"/>
    <property type="match status" value="1"/>
</dbReference>
<dbReference type="SUPFAM" id="SSF52540">
    <property type="entry name" value="P-loop containing nucleoside triphosphate hydrolases"/>
    <property type="match status" value="1"/>
</dbReference>
<organism evidence="10 11">
    <name type="scientific">Vagococcus humatus</name>
    <dbReference type="NCBI Taxonomy" id="1889241"/>
    <lineage>
        <taxon>Bacteria</taxon>
        <taxon>Bacillati</taxon>
        <taxon>Bacillota</taxon>
        <taxon>Bacilli</taxon>
        <taxon>Lactobacillales</taxon>
        <taxon>Enterococcaceae</taxon>
        <taxon>Vagococcus</taxon>
    </lineage>
</organism>
<dbReference type="InterPro" id="IPR006073">
    <property type="entry name" value="GTP-bd"/>
</dbReference>
<dbReference type="RefSeq" id="WP_125942159.1">
    <property type="nucleotide sequence ID" value="NZ_PXZH01000001.1"/>
</dbReference>
<dbReference type="Gene3D" id="3.40.50.300">
    <property type="entry name" value="P-loop containing nucleotide triphosphate hydrolases"/>
    <property type="match status" value="1"/>
</dbReference>
<evidence type="ECO:0000256" key="4">
    <source>
        <dbReference type="ARBA" id="ARBA00022842"/>
    </source>
</evidence>
<comment type="similarity">
    <text evidence="6">Belongs to the TRAFAC class OBG-HflX-like GTPase superfamily. HflX GTPase family.</text>
</comment>
<dbReference type="InterPro" id="IPR027417">
    <property type="entry name" value="P-loop_NTPase"/>
</dbReference>
<gene>
    <name evidence="6 10" type="primary">hflX</name>
    <name evidence="10" type="ORF">C7P63_00250</name>
</gene>
<dbReference type="PANTHER" id="PTHR10229:SF0">
    <property type="entry name" value="GTP-BINDING PROTEIN 6-RELATED"/>
    <property type="match status" value="1"/>
</dbReference>
<feature type="domain" description="Hflx-type G" evidence="9">
    <location>
        <begin position="194"/>
        <end position="356"/>
    </location>
</feature>
<dbReference type="EMBL" id="PXZH01000001">
    <property type="protein sequence ID" value="RST89549.1"/>
    <property type="molecule type" value="Genomic_DNA"/>
</dbReference>
<dbReference type="PRINTS" id="PR00326">
    <property type="entry name" value="GTP1OBG"/>
</dbReference>
<keyword evidence="4 8" id="KW-0460">Magnesium</keyword>
<dbReference type="GO" id="GO:0046872">
    <property type="term" value="F:metal ion binding"/>
    <property type="evidence" value="ECO:0007669"/>
    <property type="project" value="UniProtKB-KW"/>
</dbReference>
<feature type="binding site" evidence="8">
    <location>
        <position position="227"/>
    </location>
    <ligand>
        <name>Mg(2+)</name>
        <dbReference type="ChEBI" id="CHEBI:18420"/>
    </ligand>
</feature>
<comment type="caution">
    <text evidence="10">The sequence shown here is derived from an EMBL/GenBank/DDBJ whole genome shotgun (WGS) entry which is preliminary data.</text>
</comment>
<protein>
    <recommendedName>
        <fullName evidence="6">GTPase HflX</fullName>
    </recommendedName>
    <alternativeName>
        <fullName evidence="6">GTP-binding protein HflX</fullName>
    </alternativeName>
</protein>
<dbReference type="InterPro" id="IPR042108">
    <property type="entry name" value="GTPase_HflX_N_sf"/>
</dbReference>
<dbReference type="GO" id="GO:0005737">
    <property type="term" value="C:cytoplasm"/>
    <property type="evidence" value="ECO:0007669"/>
    <property type="project" value="UniProtKB-SubCell"/>
</dbReference>
<comment type="function">
    <text evidence="6">GTPase that associates with the 50S ribosomal subunit and may have a role during protein synthesis or ribosome biogenesis.</text>
</comment>
<dbReference type="Pfam" id="PF01926">
    <property type="entry name" value="MMR_HSR1"/>
    <property type="match status" value="1"/>
</dbReference>
<dbReference type="OrthoDB" id="9812272at2"/>
<sequence>MTEKVIIVGVETQENSHTFWESMKELENLTETAQGEVVYQLTQKRDRVDRQTIIGKGKMGDLVQLVEAYEADLVVFNQELTPRQNQLITDAVGVRVVDRVQLILDIFALRARSKEGKLQVELAQLSYLLPRLVGKGISLSRLGGGIGTRGPGETKLETDRRHIRNKMTKIKRELKEISAHRERSRKKRKDSNVFQIGLIGYTNAGKSTLLNQLTGASAYSKDELFATLDPLTKKWLFQSGFETTITDTVGFIQDLPTQLIEAFHSTLEESQEMDLLLHVVDASSFNRGVEERTVVELLSELEMASIPVLTVYNKMDKVDSDAFIPTLFPHCAVSALADQAKEVVEAEVLKVLKQSFIPYQLSLPAEEGYQLTQLMADTIVEKQAFNEETSRYEVTGYAPEHSKWLREEELNELD</sequence>
<keyword evidence="2 8" id="KW-0479">Metal-binding</keyword>
<dbReference type="AlphaFoldDB" id="A0A3R9ZWR0"/>
<evidence type="ECO:0000256" key="2">
    <source>
        <dbReference type="ARBA" id="ARBA00022723"/>
    </source>
</evidence>
<evidence type="ECO:0000313" key="11">
    <source>
        <dbReference type="Proteomes" id="UP000277864"/>
    </source>
</evidence>
<dbReference type="NCBIfam" id="TIGR03156">
    <property type="entry name" value="GTP_HflX"/>
    <property type="match status" value="1"/>
</dbReference>
<feature type="binding site" evidence="7">
    <location>
        <begin position="200"/>
        <end position="207"/>
    </location>
    <ligand>
        <name>GTP</name>
        <dbReference type="ChEBI" id="CHEBI:37565"/>
    </ligand>
</feature>
<keyword evidence="1 6" id="KW-0963">Cytoplasm</keyword>
<evidence type="ECO:0000256" key="1">
    <source>
        <dbReference type="ARBA" id="ARBA00022490"/>
    </source>
</evidence>
<dbReference type="InterPro" id="IPR016496">
    <property type="entry name" value="GTPase_HflX"/>
</dbReference>
<dbReference type="PANTHER" id="PTHR10229">
    <property type="entry name" value="GTP-BINDING PROTEIN HFLX"/>
    <property type="match status" value="1"/>
</dbReference>